<organism evidence="7 8">
    <name type="scientific">Chironomus riparius</name>
    <dbReference type="NCBI Taxonomy" id="315576"/>
    <lineage>
        <taxon>Eukaryota</taxon>
        <taxon>Metazoa</taxon>
        <taxon>Ecdysozoa</taxon>
        <taxon>Arthropoda</taxon>
        <taxon>Hexapoda</taxon>
        <taxon>Insecta</taxon>
        <taxon>Pterygota</taxon>
        <taxon>Neoptera</taxon>
        <taxon>Endopterygota</taxon>
        <taxon>Diptera</taxon>
        <taxon>Nematocera</taxon>
        <taxon>Chironomoidea</taxon>
        <taxon>Chironomidae</taxon>
        <taxon>Chironominae</taxon>
        <taxon>Chironomus</taxon>
    </lineage>
</organism>
<keyword evidence="2 4" id="KW-0238">DNA-binding</keyword>
<evidence type="ECO:0000256" key="1">
    <source>
        <dbReference type="ARBA" id="ARBA00004123"/>
    </source>
</evidence>
<dbReference type="PROSITE" id="PS50118">
    <property type="entry name" value="HMG_BOX_2"/>
    <property type="match status" value="1"/>
</dbReference>
<dbReference type="AlphaFoldDB" id="A0A9P0IX05"/>
<feature type="compositionally biased region" description="Polar residues" evidence="5">
    <location>
        <begin position="440"/>
        <end position="449"/>
    </location>
</feature>
<evidence type="ECO:0000313" key="7">
    <source>
        <dbReference type="EMBL" id="CAH1719236.1"/>
    </source>
</evidence>
<feature type="region of interest" description="Disordered" evidence="5">
    <location>
        <begin position="74"/>
        <end position="95"/>
    </location>
</feature>
<feature type="compositionally biased region" description="Polar residues" evidence="5">
    <location>
        <begin position="196"/>
        <end position="239"/>
    </location>
</feature>
<dbReference type="EMBL" id="OU895878">
    <property type="protein sequence ID" value="CAH1719236.1"/>
    <property type="molecule type" value="Genomic_DNA"/>
</dbReference>
<dbReference type="GO" id="GO:0006357">
    <property type="term" value="P:regulation of transcription by RNA polymerase II"/>
    <property type="evidence" value="ECO:0007669"/>
    <property type="project" value="TreeGrafter"/>
</dbReference>
<feature type="compositionally biased region" description="Basic residues" evidence="5">
    <location>
        <begin position="265"/>
        <end position="278"/>
    </location>
</feature>
<feature type="compositionally biased region" description="Polar residues" evidence="5">
    <location>
        <begin position="358"/>
        <end position="386"/>
    </location>
</feature>
<dbReference type="GO" id="GO:0005634">
    <property type="term" value="C:nucleus"/>
    <property type="evidence" value="ECO:0007669"/>
    <property type="project" value="UniProtKB-SubCell"/>
</dbReference>
<proteinExistence type="predicted"/>
<keyword evidence="3 4" id="KW-0539">Nucleus</keyword>
<evidence type="ECO:0000256" key="2">
    <source>
        <dbReference type="ARBA" id="ARBA00023125"/>
    </source>
</evidence>
<accession>A0A9P0IX05</accession>
<feature type="compositionally biased region" description="Basic residues" evidence="5">
    <location>
        <begin position="78"/>
        <end position="91"/>
    </location>
</feature>
<evidence type="ECO:0000313" key="8">
    <source>
        <dbReference type="Proteomes" id="UP001153620"/>
    </source>
</evidence>
<dbReference type="FunFam" id="1.10.30.10:FF:000005">
    <property type="entry name" value="TOX high mobility group box family member 3"/>
    <property type="match status" value="1"/>
</dbReference>
<evidence type="ECO:0000256" key="4">
    <source>
        <dbReference type="PROSITE-ProRule" id="PRU00267"/>
    </source>
</evidence>
<evidence type="ECO:0000256" key="5">
    <source>
        <dbReference type="SAM" id="MobiDB-lite"/>
    </source>
</evidence>
<dbReference type="Pfam" id="PF00505">
    <property type="entry name" value="HMG_box"/>
    <property type="match status" value="1"/>
</dbReference>
<evidence type="ECO:0000256" key="3">
    <source>
        <dbReference type="ARBA" id="ARBA00023242"/>
    </source>
</evidence>
<evidence type="ECO:0000259" key="6">
    <source>
        <dbReference type="PROSITE" id="PS50118"/>
    </source>
</evidence>
<dbReference type="OrthoDB" id="10251642at2759"/>
<feature type="compositionally biased region" description="Polar residues" evidence="5">
    <location>
        <begin position="133"/>
        <end position="156"/>
    </location>
</feature>
<feature type="compositionally biased region" description="Low complexity" evidence="5">
    <location>
        <begin position="157"/>
        <end position="195"/>
    </location>
</feature>
<dbReference type="Proteomes" id="UP001153620">
    <property type="component" value="Chromosome 2"/>
</dbReference>
<dbReference type="SMART" id="SM00398">
    <property type="entry name" value="HMG"/>
    <property type="match status" value="1"/>
</dbReference>
<keyword evidence="8" id="KW-1185">Reference proteome</keyword>
<sequence>MDTSYNIGNEMDANMFNQYMYKRPDENLDVSLSVPQYNGHPPPPPHGHIRYHNLNDQTQFHTPSFGDEEFDIPPGVMHPHHHHQQPHHPSHHQLDQYQMHSQMGGLMNDQYSQHQWHQHPQASPAQGPESHMMSGNQTYHNLHSPTNHSTYHHLSSPNQQMLMMQPPQQTHQQPPPNQHQQQQQQQIQPQMSPQMSGGNNYIGQSPPQTAPINSHENGSTSDDSDENNTLNDPNANTFKRPSPDPYIGNDSPNRNNSTMKAKAAPARKPKTSKKKKKKDPNEPQKPVSAYALFFRDTQASIKGQNPNASFGEVSKIVASMWDVLAPDHKNVYKKRTEVAKKEYLKALAAYRASLVSQGTESESQSPPHQQLQQKNVTVSTQNTHKIQNQPPPPSSQHMQQSMPPNGPHRMSPGQHHQMPPQSYVPQPMHNYQPAPHPYSHTPSPYGSPQQPLLYPMNPNMMQPPPLNGMNGMMNMQQQQQQQQQPGPQQYINQQEYPRGYSPCIPEKPAPGIH</sequence>
<dbReference type="SUPFAM" id="SSF47095">
    <property type="entry name" value="HMG-box"/>
    <property type="match status" value="1"/>
</dbReference>
<dbReference type="GO" id="GO:0031490">
    <property type="term" value="F:chromatin DNA binding"/>
    <property type="evidence" value="ECO:0007669"/>
    <property type="project" value="TreeGrafter"/>
</dbReference>
<reference evidence="7" key="1">
    <citation type="submission" date="2022-01" db="EMBL/GenBank/DDBJ databases">
        <authorList>
            <person name="King R."/>
        </authorList>
    </citation>
    <scope>NUCLEOTIDE SEQUENCE</scope>
</reference>
<dbReference type="PANTHER" id="PTHR45781">
    <property type="entry name" value="AGAP000281-PA"/>
    <property type="match status" value="1"/>
</dbReference>
<feature type="region of interest" description="Disordered" evidence="5">
    <location>
        <begin position="358"/>
        <end position="449"/>
    </location>
</feature>
<feature type="compositionally biased region" description="Polar residues" evidence="5">
    <location>
        <begin position="112"/>
        <end position="124"/>
    </location>
</feature>
<dbReference type="CDD" id="cd21995">
    <property type="entry name" value="HMG-box_TOX-like"/>
    <property type="match status" value="1"/>
</dbReference>
<feature type="domain" description="HMG box" evidence="6">
    <location>
        <begin position="283"/>
        <end position="351"/>
    </location>
</feature>
<feature type="compositionally biased region" description="Low complexity" evidence="5">
    <location>
        <begin position="473"/>
        <end position="494"/>
    </location>
</feature>
<dbReference type="InterPro" id="IPR051365">
    <property type="entry name" value="TOX_HMG-box_domain"/>
</dbReference>
<name>A0A9P0IX05_9DIPT</name>
<feature type="region of interest" description="Disordered" evidence="5">
    <location>
        <begin position="473"/>
        <end position="513"/>
    </location>
</feature>
<dbReference type="PANTHER" id="PTHR45781:SF1">
    <property type="entry name" value="HMG BOX DOMAIN-CONTAINING PROTEIN"/>
    <property type="match status" value="1"/>
</dbReference>
<reference evidence="7" key="2">
    <citation type="submission" date="2022-10" db="EMBL/GenBank/DDBJ databases">
        <authorList>
            <consortium name="ENA_rothamsted_submissions"/>
            <consortium name="culmorum"/>
            <person name="King R."/>
        </authorList>
    </citation>
    <scope>NUCLEOTIDE SEQUENCE</scope>
</reference>
<comment type="subcellular location">
    <subcellularLocation>
        <location evidence="1">Nucleus</location>
    </subcellularLocation>
</comment>
<dbReference type="InterPro" id="IPR036910">
    <property type="entry name" value="HMG_box_dom_sf"/>
</dbReference>
<protein>
    <recommendedName>
        <fullName evidence="6">HMG box domain-containing protein</fullName>
    </recommendedName>
</protein>
<feature type="DNA-binding region" description="HMG box" evidence="4">
    <location>
        <begin position="283"/>
        <end position="351"/>
    </location>
</feature>
<gene>
    <name evidence="7" type="ORF">CHIRRI_LOCUS6564</name>
</gene>
<feature type="region of interest" description="Disordered" evidence="5">
    <location>
        <begin position="112"/>
        <end position="288"/>
    </location>
</feature>
<dbReference type="Gene3D" id="1.10.30.10">
    <property type="entry name" value="High mobility group box domain"/>
    <property type="match status" value="1"/>
</dbReference>
<dbReference type="InterPro" id="IPR009071">
    <property type="entry name" value="HMG_box_dom"/>
</dbReference>
<feature type="compositionally biased region" description="Polar residues" evidence="5">
    <location>
        <begin position="250"/>
        <end position="259"/>
    </location>
</feature>